<dbReference type="Gene3D" id="2.60.40.4270">
    <property type="entry name" value="Listeria-Bacteroides repeat domain"/>
    <property type="match status" value="8"/>
</dbReference>
<dbReference type="Pfam" id="PF09479">
    <property type="entry name" value="Flg_new"/>
    <property type="match status" value="8"/>
</dbReference>
<dbReference type="Pfam" id="PF13306">
    <property type="entry name" value="LRR_5"/>
    <property type="match status" value="1"/>
</dbReference>
<keyword evidence="2" id="KW-0732">Signal</keyword>
<dbReference type="EMBL" id="AP025296">
    <property type="protein sequence ID" value="BDD01883.1"/>
    <property type="molecule type" value="Genomic_DNA"/>
</dbReference>
<gene>
    <name evidence="4" type="ORF">PEPS_41630</name>
</gene>
<evidence type="ECO:0000256" key="2">
    <source>
        <dbReference type="SAM" id="SignalP"/>
    </source>
</evidence>
<dbReference type="InterPro" id="IPR013378">
    <property type="entry name" value="InlB-like_B-rpt"/>
</dbReference>
<feature type="domain" description="Secretion system C-terminal sorting" evidence="3">
    <location>
        <begin position="856"/>
        <end position="921"/>
    </location>
</feature>
<keyword evidence="5" id="KW-1185">Reference proteome</keyword>
<dbReference type="InterPro" id="IPR026444">
    <property type="entry name" value="Secre_tail"/>
</dbReference>
<accession>A0ABM7VLV4</accession>
<evidence type="ECO:0000259" key="3">
    <source>
        <dbReference type="Pfam" id="PF18962"/>
    </source>
</evidence>
<protein>
    <recommendedName>
        <fullName evidence="3">Secretion system C-terminal sorting domain-containing protein</fullName>
    </recommendedName>
</protein>
<dbReference type="InterPro" id="IPR032675">
    <property type="entry name" value="LRR_dom_sf"/>
</dbReference>
<reference evidence="4 5" key="1">
    <citation type="submission" date="2021-12" db="EMBL/GenBank/DDBJ databases">
        <title>Genome sequencing of bacteria with rrn-lacking chromosome and rrn-plasmid.</title>
        <authorList>
            <person name="Anda M."/>
            <person name="Iwasaki W."/>
        </authorList>
    </citation>
    <scope>NUCLEOTIDE SEQUENCE [LARGE SCALE GENOMIC DNA]</scope>
    <source>
        <strain evidence="4 5">NBRC 101262</strain>
        <plasmid evidence="4 5">pPP4</plasmid>
    </source>
</reference>
<feature type="signal peptide" evidence="2">
    <location>
        <begin position="1"/>
        <end position="24"/>
    </location>
</feature>
<dbReference type="Gene3D" id="3.80.10.10">
    <property type="entry name" value="Ribonuclease Inhibitor"/>
    <property type="match status" value="1"/>
</dbReference>
<dbReference type="NCBIfam" id="TIGR02543">
    <property type="entry name" value="List_Bact_rpt"/>
    <property type="match status" value="6"/>
</dbReference>
<dbReference type="InterPro" id="IPR042229">
    <property type="entry name" value="Listeria/Bacterioides_rpt_sf"/>
</dbReference>
<dbReference type="Proteomes" id="UP001354989">
    <property type="component" value="Plasmid pPP4"/>
</dbReference>
<evidence type="ECO:0000256" key="1">
    <source>
        <dbReference type="ARBA" id="ARBA00004196"/>
    </source>
</evidence>
<dbReference type="Pfam" id="PF18962">
    <property type="entry name" value="Por_Secre_tail"/>
    <property type="match status" value="1"/>
</dbReference>
<name>A0ABM7VLV4_9BACT</name>
<dbReference type="InterPro" id="IPR026906">
    <property type="entry name" value="LRR_5"/>
</dbReference>
<evidence type="ECO:0000313" key="4">
    <source>
        <dbReference type="EMBL" id="BDD01883.1"/>
    </source>
</evidence>
<evidence type="ECO:0000313" key="5">
    <source>
        <dbReference type="Proteomes" id="UP001354989"/>
    </source>
</evidence>
<keyword evidence="4" id="KW-0614">Plasmid</keyword>
<geneLocation type="plasmid" evidence="4 5">
    <name>pPP4</name>
</geneLocation>
<dbReference type="NCBIfam" id="TIGR04183">
    <property type="entry name" value="Por_Secre_tail"/>
    <property type="match status" value="1"/>
</dbReference>
<dbReference type="RefSeq" id="WP_338399087.1">
    <property type="nucleotide sequence ID" value="NZ_AP025296.1"/>
</dbReference>
<comment type="subcellular location">
    <subcellularLocation>
        <location evidence="1">Cell envelope</location>
    </subcellularLocation>
</comment>
<organism evidence="4 5">
    <name type="scientific">Persicobacter psychrovividus</name>
    <dbReference type="NCBI Taxonomy" id="387638"/>
    <lineage>
        <taxon>Bacteria</taxon>
        <taxon>Pseudomonadati</taxon>
        <taxon>Bacteroidota</taxon>
        <taxon>Cytophagia</taxon>
        <taxon>Cytophagales</taxon>
        <taxon>Persicobacteraceae</taxon>
        <taxon>Persicobacter</taxon>
    </lineage>
</organism>
<feature type="chain" id="PRO_5045940056" description="Secretion system C-terminal sorting domain-containing protein" evidence="2">
    <location>
        <begin position="25"/>
        <end position="921"/>
    </location>
</feature>
<sequence>MLKDLLRFAMVFFVFIATVGNAKAQEAVDYTLTLEDLVLTGGNNNQVDGVTYDFSQNPGGTNLTIPTIVNDAGKKVTQLNEGVLANKNIRKVTFGEGWINIGKAVFSDNNITEVTFSSTITRVQNEAFKNNLIEAVEFPDKVMVIANYAFQNNNIQTVILPNNDAYTELTHTVFAENQLTTIEIPATVTKINQKALAGNQITSLTFPDGLSDVNQNFLDEQLTAEGAAVENWYYTADFSGDPITEFTPATLAGKSIYAKYAPAVFTIQYRRDGGSLPAENPEQYTAGDQFSILDGVKKGYDFLGWFKNDQFEGDPISEITPETRGNLVLHAKYELTNYKITYHLDNGMNGEGNPETFTMEDADITLAPATKAGFEFMGWYGNEEFTGDEITQIMTNSHTDHDLFAKFDIINYDITYTLNGGENAQDNPENYTVLSNFTFDPATKLGYSFMGWYDNEDFTGDMITGVTEGSMGNLNLFAKFEKDIYQIDYVLNGGEHVAANPDSYDVYSAFSFEAASKNGYTFEGWFETADFIGEQVTEITVGSTGDLMLYAKFELTRYAITYHLDGGENATTNPADYNMEEEVVFADASKAGYSFMGWFKDAEFTESITGIALGSSEAVDVYAKFEVIDYNITYELNGGTADNPSTYTVEDAITLNDASKENYTFYGWFDNENFEGSVITEIAQGTTGELMLYAKFEMTQYQITYHLDGGENSINNPATFTVASTVTFEGASKEGYTFEGWYANADFSGDELTGIEEGSAGDRDLYAKFMTIAYAISYELDGGTTDSPLTYTIEEEVALLPATKAGYEFKGWYTNAEFTGDAVTVIEKGSMGDQMFYAMFEEEVIASNDPKNTLKVYPNPATDIIKVQAEAGAAIRIFNLNGQQVLKQAATENQQVINVSALPTGVYVIHVNQQVTKFVKK</sequence>
<proteinExistence type="predicted"/>